<proteinExistence type="predicted"/>
<evidence type="ECO:0000256" key="4">
    <source>
        <dbReference type="PROSITE-ProRule" id="PRU00335"/>
    </source>
</evidence>
<dbReference type="PANTHER" id="PTHR47506">
    <property type="entry name" value="TRANSCRIPTIONAL REGULATORY PROTEIN"/>
    <property type="match status" value="1"/>
</dbReference>
<keyword evidence="1" id="KW-0805">Transcription regulation</keyword>
<dbReference type="InterPro" id="IPR011075">
    <property type="entry name" value="TetR_C"/>
</dbReference>
<feature type="DNA-binding region" description="H-T-H motif" evidence="4">
    <location>
        <begin position="31"/>
        <end position="50"/>
    </location>
</feature>
<accession>A0ABT0MS17</accession>
<dbReference type="Gene3D" id="1.10.357.10">
    <property type="entry name" value="Tetracycline Repressor, domain 2"/>
    <property type="match status" value="1"/>
</dbReference>
<dbReference type="InterPro" id="IPR036271">
    <property type="entry name" value="Tet_transcr_reg_TetR-rel_C_sf"/>
</dbReference>
<keyword evidence="2 4" id="KW-0238">DNA-binding</keyword>
<name>A0ABT0MS17_9GAMM</name>
<dbReference type="SUPFAM" id="SSF46689">
    <property type="entry name" value="Homeodomain-like"/>
    <property type="match status" value="1"/>
</dbReference>
<dbReference type="InterPro" id="IPR001647">
    <property type="entry name" value="HTH_TetR"/>
</dbReference>
<evidence type="ECO:0000256" key="2">
    <source>
        <dbReference type="ARBA" id="ARBA00023125"/>
    </source>
</evidence>
<protein>
    <submittedName>
        <fullName evidence="6">TetR/AcrR family transcriptional regulator</fullName>
    </submittedName>
</protein>
<dbReference type="InterPro" id="IPR009057">
    <property type="entry name" value="Homeodomain-like_sf"/>
</dbReference>
<evidence type="ECO:0000256" key="1">
    <source>
        <dbReference type="ARBA" id="ARBA00023015"/>
    </source>
</evidence>
<dbReference type="RefSeq" id="WP_249244309.1">
    <property type="nucleotide sequence ID" value="NZ_JAKPBZ010000108.1"/>
</dbReference>
<comment type="caution">
    <text evidence="6">The sequence shown here is derived from an EMBL/GenBank/DDBJ whole genome shotgun (WGS) entry which is preliminary data.</text>
</comment>
<dbReference type="PANTHER" id="PTHR47506:SF1">
    <property type="entry name" value="HTH-TYPE TRANSCRIPTIONAL REGULATOR YJDC"/>
    <property type="match status" value="1"/>
</dbReference>
<sequence length="197" mass="21462">MARGRPRSFDRDTALKRAMEIFWAKGFEATQLAELMNAMGINPPSFYAAFGSKEALYREALDLYLSTVGAGSMKVLAETQDVRAAIKSMLLASLNVALASPSSGGCMVSLGLFNCQEQNAPLRDHMRELRRSTERLIRQRLERGIADGELPTETDTVRLATYFSTIIQGISLQAQDGAARETLLGLVETAMAALPDG</sequence>
<evidence type="ECO:0000259" key="5">
    <source>
        <dbReference type="PROSITE" id="PS50977"/>
    </source>
</evidence>
<evidence type="ECO:0000313" key="6">
    <source>
        <dbReference type="EMBL" id="MCL2892644.1"/>
    </source>
</evidence>
<gene>
    <name evidence="6" type="ORF">MFP26_08050</name>
</gene>
<evidence type="ECO:0000256" key="3">
    <source>
        <dbReference type="ARBA" id="ARBA00023163"/>
    </source>
</evidence>
<dbReference type="Gene3D" id="1.10.10.60">
    <property type="entry name" value="Homeodomain-like"/>
    <property type="match status" value="1"/>
</dbReference>
<dbReference type="PROSITE" id="PS50977">
    <property type="entry name" value="HTH_TETR_2"/>
    <property type="match status" value="1"/>
</dbReference>
<dbReference type="Pfam" id="PF00440">
    <property type="entry name" value="TetR_N"/>
    <property type="match status" value="1"/>
</dbReference>
<keyword evidence="3" id="KW-0804">Transcription</keyword>
<reference evidence="6 7" key="1">
    <citation type="submission" date="2022-02" db="EMBL/GenBank/DDBJ databases">
        <title>Description of Brenneria tiliae sp. nov. isolated from symptomatic Tilia x moltkei and Tilia x europaea trees in the UK.</title>
        <authorList>
            <person name="Kile H."/>
        </authorList>
    </citation>
    <scope>NUCLEOTIDE SEQUENCE [LARGE SCALE GENOMIC DNA]</scope>
    <source>
        <strain evidence="6 7">MC1SB4.1</strain>
    </source>
</reference>
<dbReference type="EMBL" id="JAKPBZ010000108">
    <property type="protein sequence ID" value="MCL2892644.1"/>
    <property type="molecule type" value="Genomic_DNA"/>
</dbReference>
<evidence type="ECO:0000313" key="7">
    <source>
        <dbReference type="Proteomes" id="UP001203069"/>
    </source>
</evidence>
<dbReference type="SUPFAM" id="SSF48498">
    <property type="entry name" value="Tetracyclin repressor-like, C-terminal domain"/>
    <property type="match status" value="1"/>
</dbReference>
<dbReference type="Pfam" id="PF16925">
    <property type="entry name" value="TetR_C_13"/>
    <property type="match status" value="1"/>
</dbReference>
<keyword evidence="7" id="KW-1185">Reference proteome</keyword>
<dbReference type="Proteomes" id="UP001203069">
    <property type="component" value="Unassembled WGS sequence"/>
</dbReference>
<organism evidence="6 7">
    <name type="scientific">Brenneria tiliae</name>
    <dbReference type="NCBI Taxonomy" id="2914984"/>
    <lineage>
        <taxon>Bacteria</taxon>
        <taxon>Pseudomonadati</taxon>
        <taxon>Pseudomonadota</taxon>
        <taxon>Gammaproteobacteria</taxon>
        <taxon>Enterobacterales</taxon>
        <taxon>Pectobacteriaceae</taxon>
        <taxon>Brenneria</taxon>
    </lineage>
</organism>
<feature type="domain" description="HTH tetR-type" evidence="5">
    <location>
        <begin position="8"/>
        <end position="68"/>
    </location>
</feature>